<dbReference type="PANTHER" id="PTHR43048:SF3">
    <property type="entry name" value="METHYLMALONYL-COA EPIMERASE, MITOCHONDRIAL"/>
    <property type="match status" value="1"/>
</dbReference>
<dbReference type="EMBL" id="JBHSED010000006">
    <property type="protein sequence ID" value="MFC4302959.1"/>
    <property type="molecule type" value="Genomic_DNA"/>
</dbReference>
<proteinExistence type="predicted"/>
<gene>
    <name evidence="2" type="ORF">ACFO1S_05805</name>
</gene>
<keyword evidence="3" id="KW-1185">Reference proteome</keyword>
<dbReference type="InterPro" id="IPR029068">
    <property type="entry name" value="Glyas_Bleomycin-R_OHBP_Dase"/>
</dbReference>
<organism evidence="2 3">
    <name type="scientific">Cohnella boryungensis</name>
    <dbReference type="NCBI Taxonomy" id="768479"/>
    <lineage>
        <taxon>Bacteria</taxon>
        <taxon>Bacillati</taxon>
        <taxon>Bacillota</taxon>
        <taxon>Bacilli</taxon>
        <taxon>Bacillales</taxon>
        <taxon>Paenibacillaceae</taxon>
        <taxon>Cohnella</taxon>
    </lineage>
</organism>
<sequence>MVNYALGNNVITQIGLLVHDIEKTSRAYADFFGVDKPQWFWTDEAEKAKTEHRGKPTEARAKLAFFNMGSLQLELIEPDRNPSTWRESLDSNGEGFHHIAFVIEGMKEKISLLEAGGMPLLQKGEYTGGRYAYMDTFKDLKLLIELLEKDR</sequence>
<evidence type="ECO:0000313" key="3">
    <source>
        <dbReference type="Proteomes" id="UP001595755"/>
    </source>
</evidence>
<dbReference type="Proteomes" id="UP001595755">
    <property type="component" value="Unassembled WGS sequence"/>
</dbReference>
<dbReference type="Gene3D" id="3.10.180.10">
    <property type="entry name" value="2,3-Dihydroxybiphenyl 1,2-Dioxygenase, domain 1"/>
    <property type="match status" value="1"/>
</dbReference>
<comment type="caution">
    <text evidence="2">The sequence shown here is derived from an EMBL/GenBank/DDBJ whole genome shotgun (WGS) entry which is preliminary data.</text>
</comment>
<dbReference type="InterPro" id="IPR051785">
    <property type="entry name" value="MMCE/EMCE_epimerase"/>
</dbReference>
<dbReference type="RefSeq" id="WP_378126403.1">
    <property type="nucleotide sequence ID" value="NZ_JBHSED010000006.1"/>
</dbReference>
<dbReference type="Pfam" id="PF13669">
    <property type="entry name" value="Glyoxalase_4"/>
    <property type="match status" value="1"/>
</dbReference>
<dbReference type="PANTHER" id="PTHR43048">
    <property type="entry name" value="METHYLMALONYL-COA EPIMERASE"/>
    <property type="match status" value="1"/>
</dbReference>
<dbReference type="SUPFAM" id="SSF54593">
    <property type="entry name" value="Glyoxalase/Bleomycin resistance protein/Dihydroxybiphenyl dioxygenase"/>
    <property type="match status" value="1"/>
</dbReference>
<name>A0ABV8S5X7_9BACL</name>
<accession>A0ABV8S5X7</accession>
<evidence type="ECO:0000313" key="2">
    <source>
        <dbReference type="EMBL" id="MFC4302959.1"/>
    </source>
</evidence>
<reference evidence="3" key="1">
    <citation type="journal article" date="2019" name="Int. J. Syst. Evol. Microbiol.">
        <title>The Global Catalogue of Microorganisms (GCM) 10K type strain sequencing project: providing services to taxonomists for standard genome sequencing and annotation.</title>
        <authorList>
            <consortium name="The Broad Institute Genomics Platform"/>
            <consortium name="The Broad Institute Genome Sequencing Center for Infectious Disease"/>
            <person name="Wu L."/>
            <person name="Ma J."/>
        </authorList>
    </citation>
    <scope>NUCLEOTIDE SEQUENCE [LARGE SCALE GENOMIC DNA]</scope>
    <source>
        <strain evidence="3">CGMCC 4.1641</strain>
    </source>
</reference>
<keyword evidence="1" id="KW-0479">Metal-binding</keyword>
<protein>
    <submittedName>
        <fullName evidence="2">VOC family protein</fullName>
    </submittedName>
</protein>
<evidence type="ECO:0000256" key="1">
    <source>
        <dbReference type="ARBA" id="ARBA00022723"/>
    </source>
</evidence>